<dbReference type="InterPro" id="IPR018683">
    <property type="entry name" value="DUF2169"/>
</dbReference>
<gene>
    <name evidence="2" type="ORF">G0D16_19730</name>
</gene>
<reference evidence="2" key="1">
    <citation type="journal article" date="2018" name="Genome Biol.">
        <title>SKESA: strategic k-mer extension for scrupulous assemblies.</title>
        <authorList>
            <person name="Souvorov A."/>
            <person name="Agarwala R."/>
            <person name="Lipman D.J."/>
        </authorList>
    </citation>
    <scope>NUCLEOTIDE SEQUENCE</scope>
    <source>
        <strain evidence="2">2702-77</strain>
    </source>
</reference>
<dbReference type="EMBL" id="DAAMHO010000031">
    <property type="protein sequence ID" value="HAC6696439.1"/>
    <property type="molecule type" value="Genomic_DNA"/>
</dbReference>
<reference evidence="2" key="2">
    <citation type="submission" date="2018-09" db="EMBL/GenBank/DDBJ databases">
        <authorList>
            <consortium name="NCBI Pathogen Detection Project"/>
        </authorList>
    </citation>
    <scope>NUCLEOTIDE SEQUENCE</scope>
    <source>
        <strain evidence="2">2702-77</strain>
    </source>
</reference>
<evidence type="ECO:0000313" key="2">
    <source>
        <dbReference type="EMBL" id="HAC6696439.1"/>
    </source>
</evidence>
<name>A0A702FH89_SALBN</name>
<feature type="domain" description="DUF2169" evidence="1">
    <location>
        <begin position="21"/>
        <end position="374"/>
    </location>
</feature>
<proteinExistence type="predicted"/>
<accession>A0A702FH89</accession>
<comment type="caution">
    <text evidence="2">The sequence shown here is derived from an EMBL/GenBank/DDBJ whole genome shotgun (WGS) entry which is preliminary data.</text>
</comment>
<evidence type="ECO:0000259" key="1">
    <source>
        <dbReference type="Pfam" id="PF09937"/>
    </source>
</evidence>
<dbReference type="AlphaFoldDB" id="A0A702FH89"/>
<protein>
    <submittedName>
        <fullName evidence="2">DUF2169 domain-containing protein</fullName>
    </submittedName>
</protein>
<dbReference type="Pfam" id="PF09937">
    <property type="entry name" value="DUF2169"/>
    <property type="match status" value="1"/>
</dbReference>
<sequence length="407" mass="46489">MEFRNLTPFSALNYFMLDKERREYHVVVMKVGYRLLRGEGGEYSVSVIDEDVVPLCIEDEYRSAVNVSQVIQESDLAPFKPRCDVIINGTAFAPGGIACEQFPVSVRLTTPAGNLLLDKTLLIRGKSEFRLENPQTYFARWRQTSPEPFTELELDYCHSFGGECRIGEEDDCADNIIPEKRLTEEQRWEHPDQDNPPVAHTVHTGNPLGCGYTEHWYQEATCQASYAAPRIVNALYPFTDEHLTQLVKGTADLSQPVFRPAGLGIVGRSWQPRLSLAGTYDDLWLKERHPYLPDDFDFGYWNCAPVDQQTDFPTPGSRLELINLTSGGRLTFSLPDHLSFVLLRMENGELLPQPVSADTLLVDTQLMQVWMTYRYVLPVESEIRVMELRYEVQPALLQKKLFPQWGM</sequence>
<organism evidence="2">
    <name type="scientific">Salmonella bongori serovar 44:r:-</name>
    <dbReference type="NCBI Taxonomy" id="1967585"/>
    <lineage>
        <taxon>Bacteria</taxon>
        <taxon>Pseudomonadati</taxon>
        <taxon>Pseudomonadota</taxon>
        <taxon>Gammaproteobacteria</taxon>
        <taxon>Enterobacterales</taxon>
        <taxon>Enterobacteriaceae</taxon>
        <taxon>Salmonella</taxon>
    </lineage>
</organism>